<sequence length="242" mass="26492">MTDLVPEASQSGNAPHTPPYTPHRNKRPLERNGSPASARSIQPTETTSPAKRAAKRRQVQDDVKVEELTEGDAGYTTDLDVVYPEELEEVESDSDNEYESSDDDDDNDPGTGIADRLSRLGCDDSPEAEFEKKRRENRLRKRKDSRVFKRSHSQSVKGDTEATDSDAMGDHDLTASARRLRRRVGGPTEVKILFDDASRGSPEPGGLISPAEIRERRGVGTGSGSSVAEHAADDVMDVDDSV</sequence>
<protein>
    <submittedName>
        <fullName evidence="1">Uncharacterized protein</fullName>
    </submittedName>
</protein>
<name>A0ACC3NY28_9PEZI</name>
<dbReference type="Proteomes" id="UP001281147">
    <property type="component" value="Unassembled WGS sequence"/>
</dbReference>
<organism evidence="1 2">
    <name type="scientific">Vermiconidia calcicola</name>
    <dbReference type="NCBI Taxonomy" id="1690605"/>
    <lineage>
        <taxon>Eukaryota</taxon>
        <taxon>Fungi</taxon>
        <taxon>Dikarya</taxon>
        <taxon>Ascomycota</taxon>
        <taxon>Pezizomycotina</taxon>
        <taxon>Dothideomycetes</taxon>
        <taxon>Dothideomycetidae</taxon>
        <taxon>Mycosphaerellales</taxon>
        <taxon>Extremaceae</taxon>
        <taxon>Vermiconidia</taxon>
    </lineage>
</organism>
<evidence type="ECO:0000313" key="1">
    <source>
        <dbReference type="EMBL" id="KAK3724468.1"/>
    </source>
</evidence>
<keyword evidence="2" id="KW-1185">Reference proteome</keyword>
<reference evidence="1" key="1">
    <citation type="submission" date="2023-07" db="EMBL/GenBank/DDBJ databases">
        <title>Black Yeasts Isolated from many extreme environments.</title>
        <authorList>
            <person name="Coleine C."/>
            <person name="Stajich J.E."/>
            <person name="Selbmann L."/>
        </authorList>
    </citation>
    <scope>NUCLEOTIDE SEQUENCE</scope>
    <source>
        <strain evidence="1">CCFEE 5714</strain>
    </source>
</reference>
<evidence type="ECO:0000313" key="2">
    <source>
        <dbReference type="Proteomes" id="UP001281147"/>
    </source>
</evidence>
<proteinExistence type="predicted"/>
<dbReference type="EMBL" id="JAUTXU010000005">
    <property type="protein sequence ID" value="KAK3724468.1"/>
    <property type="molecule type" value="Genomic_DNA"/>
</dbReference>
<gene>
    <name evidence="1" type="ORF">LTR37_001092</name>
</gene>
<accession>A0ACC3NY28</accession>
<comment type="caution">
    <text evidence="1">The sequence shown here is derived from an EMBL/GenBank/DDBJ whole genome shotgun (WGS) entry which is preliminary data.</text>
</comment>